<dbReference type="EMBL" id="JAVDYB010000001">
    <property type="protein sequence ID" value="MDR7273822.1"/>
    <property type="molecule type" value="Genomic_DNA"/>
</dbReference>
<keyword evidence="3" id="KW-1185">Reference proteome</keyword>
<accession>A0AAE4C7R5</accession>
<name>A0AAE4C7R5_9ACTN</name>
<feature type="transmembrane region" description="Helical" evidence="1">
    <location>
        <begin position="45"/>
        <end position="69"/>
    </location>
</feature>
<evidence type="ECO:0008006" key="4">
    <source>
        <dbReference type="Google" id="ProtNLM"/>
    </source>
</evidence>
<protein>
    <recommendedName>
        <fullName evidence="4">PH domain-containing protein</fullName>
    </recommendedName>
</protein>
<dbReference type="Proteomes" id="UP001183643">
    <property type="component" value="Unassembled WGS sequence"/>
</dbReference>
<proteinExistence type="predicted"/>
<gene>
    <name evidence="2" type="ORF">J2S41_000600</name>
</gene>
<dbReference type="AlphaFoldDB" id="A0AAE4C7R5"/>
<comment type="caution">
    <text evidence="2">The sequence shown here is derived from an EMBL/GenBank/DDBJ whole genome shotgun (WGS) entry which is preliminary data.</text>
</comment>
<evidence type="ECO:0000313" key="2">
    <source>
        <dbReference type="EMBL" id="MDR7273822.1"/>
    </source>
</evidence>
<evidence type="ECO:0000313" key="3">
    <source>
        <dbReference type="Proteomes" id="UP001183643"/>
    </source>
</evidence>
<evidence type="ECO:0000256" key="1">
    <source>
        <dbReference type="SAM" id="Phobius"/>
    </source>
</evidence>
<reference evidence="2" key="1">
    <citation type="submission" date="2023-07" db="EMBL/GenBank/DDBJ databases">
        <title>Sequencing the genomes of 1000 actinobacteria strains.</title>
        <authorList>
            <person name="Klenk H.-P."/>
        </authorList>
    </citation>
    <scope>NUCLEOTIDE SEQUENCE</scope>
    <source>
        <strain evidence="2">DSM 44707</strain>
    </source>
</reference>
<keyword evidence="1" id="KW-0812">Transmembrane</keyword>
<keyword evidence="1" id="KW-1133">Transmembrane helix</keyword>
<organism evidence="2 3">
    <name type="scientific">Catenuloplanes atrovinosus</name>
    <dbReference type="NCBI Taxonomy" id="137266"/>
    <lineage>
        <taxon>Bacteria</taxon>
        <taxon>Bacillati</taxon>
        <taxon>Actinomycetota</taxon>
        <taxon>Actinomycetes</taxon>
        <taxon>Micromonosporales</taxon>
        <taxon>Micromonosporaceae</taxon>
        <taxon>Catenuloplanes</taxon>
    </lineage>
</organism>
<sequence>MSPDLALRQPAWTWIILLQTMVTLPLYVRSSAAMAAHTEEPTASLVLRILVILPFYLFIIGVAMTGLTLPTRFSATGLRTRAAHLFRYDIDVDWEGIDRIWLTPGRVIHVRLHDPDAVAGRSTRLRERMRHNRRRTGADLHISTTSSVPSGPGLAEAIHRLSGGRHTLATSRPPADRS</sequence>
<keyword evidence="1" id="KW-0472">Membrane</keyword>
<dbReference type="RefSeq" id="WP_310362747.1">
    <property type="nucleotide sequence ID" value="NZ_JAVDYB010000001.1"/>
</dbReference>